<dbReference type="SMART" id="SM00479">
    <property type="entry name" value="EXOIII"/>
    <property type="match status" value="1"/>
</dbReference>
<dbReference type="GO" id="GO:0003676">
    <property type="term" value="F:nucleic acid binding"/>
    <property type="evidence" value="ECO:0007669"/>
    <property type="project" value="InterPro"/>
</dbReference>
<proteinExistence type="inferred from homology"/>
<dbReference type="GO" id="GO:0005739">
    <property type="term" value="C:mitochondrion"/>
    <property type="evidence" value="ECO:0007669"/>
    <property type="project" value="TreeGrafter"/>
</dbReference>
<feature type="compositionally biased region" description="Basic and acidic residues" evidence="5">
    <location>
        <begin position="250"/>
        <end position="263"/>
    </location>
</feature>
<dbReference type="InterPro" id="IPR013520">
    <property type="entry name" value="Ribonucl_H"/>
</dbReference>
<comment type="similarity">
    <text evidence="1">Belongs to the oligoribonuclease family.</text>
</comment>
<keyword evidence="2" id="KW-0540">Nuclease</keyword>
<feature type="region of interest" description="Disordered" evidence="5">
    <location>
        <begin position="225"/>
        <end position="263"/>
    </location>
</feature>
<dbReference type="PANTHER" id="PTHR11046">
    <property type="entry name" value="OLIGORIBONUCLEASE, MITOCHONDRIAL"/>
    <property type="match status" value="1"/>
</dbReference>
<evidence type="ECO:0000313" key="8">
    <source>
        <dbReference type="Proteomes" id="UP000716446"/>
    </source>
</evidence>
<dbReference type="PANTHER" id="PTHR11046:SF0">
    <property type="entry name" value="OLIGORIBONUCLEASE, MITOCHONDRIAL"/>
    <property type="match status" value="1"/>
</dbReference>
<dbReference type="FunFam" id="3.30.420.10:FF:000003">
    <property type="entry name" value="Oligoribonuclease"/>
    <property type="match status" value="1"/>
</dbReference>
<evidence type="ECO:0000256" key="5">
    <source>
        <dbReference type="SAM" id="MobiDB-lite"/>
    </source>
</evidence>
<dbReference type="NCBIfam" id="NF003765">
    <property type="entry name" value="PRK05359.1"/>
    <property type="match status" value="1"/>
</dbReference>
<keyword evidence="3" id="KW-0378">Hydrolase</keyword>
<dbReference type="InterPro" id="IPR022894">
    <property type="entry name" value="Oligoribonuclease"/>
</dbReference>
<dbReference type="InterPro" id="IPR012337">
    <property type="entry name" value="RNaseH-like_sf"/>
</dbReference>
<feature type="region of interest" description="Disordered" evidence="5">
    <location>
        <begin position="191"/>
        <end position="210"/>
    </location>
</feature>
<evidence type="ECO:0000256" key="4">
    <source>
        <dbReference type="ARBA" id="ARBA00022839"/>
    </source>
</evidence>
<evidence type="ECO:0000259" key="6">
    <source>
        <dbReference type="SMART" id="SM00479"/>
    </source>
</evidence>
<dbReference type="Pfam" id="PF00929">
    <property type="entry name" value="RNase_T"/>
    <property type="match status" value="1"/>
</dbReference>
<protein>
    <recommendedName>
        <fullName evidence="6">Exonuclease domain-containing protein</fullName>
    </recommendedName>
</protein>
<feature type="domain" description="Exonuclease" evidence="6">
    <location>
        <begin position="9"/>
        <end position="187"/>
    </location>
</feature>
<dbReference type="Proteomes" id="UP000716446">
    <property type="component" value="Unassembled WGS sequence"/>
</dbReference>
<dbReference type="CDD" id="cd06135">
    <property type="entry name" value="Orn"/>
    <property type="match status" value="1"/>
</dbReference>
<dbReference type="InterPro" id="IPR036397">
    <property type="entry name" value="RNaseH_sf"/>
</dbReference>
<accession>A0A9N8JBL3</accession>
<sequence length="263" mass="29084">MPESRSKHPLVWIDCEMTGLDTTKDTIMSLCCFVTDAQLNLLDPNGYEAIIHHSQDQLDAMGEWCTNQHAKTGLTAACLASTTTAEQAAEELLNYVQQYCPDRKKALLAGNTVHADRAFLVLQPYTPVIKWLHHRILDVSAIKEAAKRWAPLPVLKHSPQKAGKHEARADILESIEEARYYQRVFFQNGAEPEEKTGKEMEEVDGDAQGAIIGDKEVKPKEITREVGAQEAQTTVQSLEAEGFGATSGKQDPDRNGGNRDLAS</sequence>
<dbReference type="SUPFAM" id="SSF53098">
    <property type="entry name" value="Ribonuclease H-like"/>
    <property type="match status" value="1"/>
</dbReference>
<comment type="caution">
    <text evidence="7">The sequence shown here is derived from an EMBL/GenBank/DDBJ whole genome shotgun (WGS) entry which is preliminary data.</text>
</comment>
<keyword evidence="4" id="KW-0269">Exonuclease</keyword>
<name>A0A9N8JBL3_9PEZI</name>
<organism evidence="7 8">
    <name type="scientific">Aureobasidium vineae</name>
    <dbReference type="NCBI Taxonomy" id="2773715"/>
    <lineage>
        <taxon>Eukaryota</taxon>
        <taxon>Fungi</taxon>
        <taxon>Dikarya</taxon>
        <taxon>Ascomycota</taxon>
        <taxon>Pezizomycotina</taxon>
        <taxon>Dothideomycetes</taxon>
        <taxon>Dothideomycetidae</taxon>
        <taxon>Dothideales</taxon>
        <taxon>Saccotheciaceae</taxon>
        <taxon>Aureobasidium</taxon>
    </lineage>
</organism>
<dbReference type="GO" id="GO:0000175">
    <property type="term" value="F:3'-5'-RNA exonuclease activity"/>
    <property type="evidence" value="ECO:0007669"/>
    <property type="project" value="InterPro"/>
</dbReference>
<dbReference type="EMBL" id="CAIJEN010000004">
    <property type="protein sequence ID" value="CAD0084670.1"/>
    <property type="molecule type" value="Genomic_DNA"/>
</dbReference>
<reference evidence="7" key="1">
    <citation type="submission" date="2020-06" db="EMBL/GenBank/DDBJ databases">
        <authorList>
            <person name="Onetto C."/>
        </authorList>
    </citation>
    <scope>NUCLEOTIDE SEQUENCE</scope>
</reference>
<evidence type="ECO:0000256" key="2">
    <source>
        <dbReference type="ARBA" id="ARBA00022722"/>
    </source>
</evidence>
<dbReference type="Gene3D" id="3.30.420.10">
    <property type="entry name" value="Ribonuclease H-like superfamily/Ribonuclease H"/>
    <property type="match status" value="1"/>
</dbReference>
<dbReference type="AlphaFoldDB" id="A0A9N8JBL3"/>
<evidence type="ECO:0000313" key="7">
    <source>
        <dbReference type="EMBL" id="CAD0084670.1"/>
    </source>
</evidence>
<keyword evidence="8" id="KW-1185">Reference proteome</keyword>
<gene>
    <name evidence="7" type="ORF">AWRI4619_LOCUS3237</name>
</gene>
<evidence type="ECO:0000256" key="3">
    <source>
        <dbReference type="ARBA" id="ARBA00022801"/>
    </source>
</evidence>
<evidence type="ECO:0000256" key="1">
    <source>
        <dbReference type="ARBA" id="ARBA00009921"/>
    </source>
</evidence>